<feature type="region of interest" description="Disordered" evidence="5">
    <location>
        <begin position="258"/>
        <end position="298"/>
    </location>
</feature>
<dbReference type="Pfam" id="PF00240">
    <property type="entry name" value="ubiquitin"/>
    <property type="match status" value="1"/>
</dbReference>
<evidence type="ECO:0000256" key="4">
    <source>
        <dbReference type="ARBA" id="ARBA00023136"/>
    </source>
</evidence>
<name>A0A9W8A6Q7_9FUNG</name>
<evidence type="ECO:0000313" key="7">
    <source>
        <dbReference type="EMBL" id="KAJ1922231.1"/>
    </source>
</evidence>
<evidence type="ECO:0000313" key="8">
    <source>
        <dbReference type="Proteomes" id="UP001150538"/>
    </source>
</evidence>
<keyword evidence="2" id="KW-0812">Transmembrane</keyword>
<protein>
    <recommendedName>
        <fullName evidence="6">Ubiquitin-like domain-containing protein</fullName>
    </recommendedName>
</protein>
<dbReference type="OrthoDB" id="21589at2759"/>
<feature type="compositionally biased region" description="Polar residues" evidence="5">
    <location>
        <begin position="99"/>
        <end position="158"/>
    </location>
</feature>
<dbReference type="Proteomes" id="UP001150538">
    <property type="component" value="Unassembled WGS sequence"/>
</dbReference>
<dbReference type="PANTHER" id="PTHR12943:SF27">
    <property type="entry name" value="HOMOCYSTEINE-INDUCED ENDOPLASMIC RETICULUM PROTEIN, ISOFORM A"/>
    <property type="match status" value="1"/>
</dbReference>
<dbReference type="PANTHER" id="PTHR12943">
    <property type="entry name" value="HOMOCYSTEINE-RESPONSIVE ENDOPLASMIC RETICULUM-RESIDENT UNIQUITIN-LIKE DOMAIN HERPUD PROTEIN FAMILY MEMBER"/>
    <property type="match status" value="1"/>
</dbReference>
<feature type="region of interest" description="Disordered" evidence="5">
    <location>
        <begin position="363"/>
        <end position="383"/>
    </location>
</feature>
<proteinExistence type="predicted"/>
<accession>A0A9W8A6Q7</accession>
<dbReference type="SUPFAM" id="SSF54236">
    <property type="entry name" value="Ubiquitin-like"/>
    <property type="match status" value="1"/>
</dbReference>
<dbReference type="EMBL" id="JANBPU010000001">
    <property type="protein sequence ID" value="KAJ1922231.1"/>
    <property type="molecule type" value="Genomic_DNA"/>
</dbReference>
<evidence type="ECO:0000256" key="5">
    <source>
        <dbReference type="SAM" id="MobiDB-lite"/>
    </source>
</evidence>
<comment type="subcellular location">
    <subcellularLocation>
        <location evidence="1">Membrane</location>
    </subcellularLocation>
</comment>
<dbReference type="Gene3D" id="3.10.20.90">
    <property type="entry name" value="Phosphatidylinositol 3-kinase Catalytic Subunit, Chain A, domain 1"/>
    <property type="match status" value="1"/>
</dbReference>
<dbReference type="AlphaFoldDB" id="A0A9W8A6Q7"/>
<gene>
    <name evidence="7" type="ORF">H4219_000093</name>
</gene>
<dbReference type="CDD" id="cd17039">
    <property type="entry name" value="Ubl_ubiquitin_like"/>
    <property type="match status" value="1"/>
</dbReference>
<organism evidence="7 8">
    <name type="scientific">Mycoemilia scoparia</name>
    <dbReference type="NCBI Taxonomy" id="417184"/>
    <lineage>
        <taxon>Eukaryota</taxon>
        <taxon>Fungi</taxon>
        <taxon>Fungi incertae sedis</taxon>
        <taxon>Zoopagomycota</taxon>
        <taxon>Kickxellomycotina</taxon>
        <taxon>Kickxellomycetes</taxon>
        <taxon>Kickxellales</taxon>
        <taxon>Kickxellaceae</taxon>
        <taxon>Mycoemilia</taxon>
    </lineage>
</organism>
<dbReference type="GO" id="GO:0016020">
    <property type="term" value="C:membrane"/>
    <property type="evidence" value="ECO:0007669"/>
    <property type="project" value="UniProtKB-SubCell"/>
</dbReference>
<dbReference type="GO" id="GO:0030968">
    <property type="term" value="P:endoplasmic reticulum unfolded protein response"/>
    <property type="evidence" value="ECO:0007669"/>
    <property type="project" value="TreeGrafter"/>
</dbReference>
<evidence type="ECO:0000256" key="2">
    <source>
        <dbReference type="ARBA" id="ARBA00022692"/>
    </source>
</evidence>
<keyword evidence="8" id="KW-1185">Reference proteome</keyword>
<dbReference type="InterPro" id="IPR029071">
    <property type="entry name" value="Ubiquitin-like_domsf"/>
</dbReference>
<sequence>MSDILTLQICNANALAPDYITVHVDRSASVRQLKQLIQQSHPEHPPQGQMRLFYRGREFVDEEHLGTIEHENTNGISPSIPTMHMFVSFWVSESKHLEPTTTTDNRNCQGNNPASSDSGSVQVAHNTGIAENNSTQKASASSSTNKDCNGNTPGNNTREGVIFARPKGPGSIPHEDKDTGTSCYDFASGQQALTQLGPAFQYVLINNQPYLMEIPQNYYQRIPAQSNPLHPHDTSSLSISHSNLQHIINTLTMLSSRNTEAHDHPRSTQESAQSQDNANNAGQDAENEQPNDPDNAQNGNRRLVARVQFRVNINFSTLWNVLWLLLRIAFFVAMIAHDVNWERLALLAALAIGVFLWGGRRIPEPDQRIDPNRNQEQNEDREVVQGDHAANQGLRHDSDNVQEETDQQPLTLWSKARALLTAFVSSIIPNEPLRAPAIEDQ</sequence>
<dbReference type="PROSITE" id="PS50053">
    <property type="entry name" value="UBIQUITIN_2"/>
    <property type="match status" value="1"/>
</dbReference>
<keyword evidence="3" id="KW-1133">Transmembrane helix</keyword>
<dbReference type="InterPro" id="IPR000626">
    <property type="entry name" value="Ubiquitin-like_dom"/>
</dbReference>
<feature type="region of interest" description="Disordered" evidence="5">
    <location>
        <begin position="98"/>
        <end position="179"/>
    </location>
</feature>
<feature type="compositionally biased region" description="Polar residues" evidence="5">
    <location>
        <begin position="268"/>
        <end position="284"/>
    </location>
</feature>
<reference evidence="7" key="1">
    <citation type="submission" date="2022-07" db="EMBL/GenBank/DDBJ databases">
        <title>Phylogenomic reconstructions and comparative analyses of Kickxellomycotina fungi.</title>
        <authorList>
            <person name="Reynolds N.K."/>
            <person name="Stajich J.E."/>
            <person name="Barry K."/>
            <person name="Grigoriev I.V."/>
            <person name="Crous P."/>
            <person name="Smith M.E."/>
        </authorList>
    </citation>
    <scope>NUCLEOTIDE SEQUENCE</scope>
    <source>
        <strain evidence="7">NBRC 100468</strain>
    </source>
</reference>
<dbReference type="InterPro" id="IPR039751">
    <property type="entry name" value="HERPUD1/2"/>
</dbReference>
<feature type="domain" description="Ubiquitin-like" evidence="6">
    <location>
        <begin position="5"/>
        <end position="76"/>
    </location>
</feature>
<evidence type="ECO:0000256" key="1">
    <source>
        <dbReference type="ARBA" id="ARBA00004370"/>
    </source>
</evidence>
<evidence type="ECO:0000259" key="6">
    <source>
        <dbReference type="PROSITE" id="PS50053"/>
    </source>
</evidence>
<keyword evidence="4" id="KW-0472">Membrane</keyword>
<comment type="caution">
    <text evidence="7">The sequence shown here is derived from an EMBL/GenBank/DDBJ whole genome shotgun (WGS) entry which is preliminary data.</text>
</comment>
<evidence type="ECO:0000256" key="3">
    <source>
        <dbReference type="ARBA" id="ARBA00022989"/>
    </source>
</evidence>